<dbReference type="SMART" id="SM00421">
    <property type="entry name" value="HTH_LUXR"/>
    <property type="match status" value="1"/>
</dbReference>
<dbReference type="Proteomes" id="UP001284601">
    <property type="component" value="Unassembled WGS sequence"/>
</dbReference>
<organism evidence="4 5">
    <name type="scientific">Conexibacter stalactiti</name>
    <dbReference type="NCBI Taxonomy" id="1940611"/>
    <lineage>
        <taxon>Bacteria</taxon>
        <taxon>Bacillati</taxon>
        <taxon>Actinomycetota</taxon>
        <taxon>Thermoleophilia</taxon>
        <taxon>Solirubrobacterales</taxon>
        <taxon>Conexibacteraceae</taxon>
        <taxon>Conexibacter</taxon>
    </lineage>
</organism>
<keyword evidence="5" id="KW-1185">Reference proteome</keyword>
<dbReference type="PROSITE" id="PS50043">
    <property type="entry name" value="HTH_LUXR_2"/>
    <property type="match status" value="1"/>
</dbReference>
<dbReference type="PROSITE" id="PS00622">
    <property type="entry name" value="HTH_LUXR_1"/>
    <property type="match status" value="1"/>
</dbReference>
<dbReference type="SUPFAM" id="SSF48452">
    <property type="entry name" value="TPR-like"/>
    <property type="match status" value="1"/>
</dbReference>
<keyword evidence="2" id="KW-0067">ATP-binding</keyword>
<reference evidence="4 5" key="2">
    <citation type="submission" date="2023-10" db="EMBL/GenBank/DDBJ databases">
        <authorList>
            <person name="Han X.F."/>
        </authorList>
    </citation>
    <scope>NUCLEOTIDE SEQUENCE [LARGE SCALE GENOMIC DNA]</scope>
    <source>
        <strain evidence="4 5">KCTC 39840</strain>
    </source>
</reference>
<name>A0ABU4HK91_9ACTN</name>
<dbReference type="Gene3D" id="1.10.10.10">
    <property type="entry name" value="Winged helix-like DNA-binding domain superfamily/Winged helix DNA-binding domain"/>
    <property type="match status" value="1"/>
</dbReference>
<accession>A0ABU4HK91</accession>
<dbReference type="InterPro" id="IPR027417">
    <property type="entry name" value="P-loop_NTPase"/>
</dbReference>
<dbReference type="InterPro" id="IPR016032">
    <property type="entry name" value="Sig_transdc_resp-reg_C-effctor"/>
</dbReference>
<evidence type="ECO:0000259" key="3">
    <source>
        <dbReference type="PROSITE" id="PS50043"/>
    </source>
</evidence>
<evidence type="ECO:0000313" key="4">
    <source>
        <dbReference type="EMBL" id="MDW5593725.1"/>
    </source>
</evidence>
<feature type="domain" description="HTH luxR-type" evidence="3">
    <location>
        <begin position="877"/>
        <end position="940"/>
    </location>
</feature>
<proteinExistence type="predicted"/>
<dbReference type="InterPro" id="IPR041664">
    <property type="entry name" value="AAA_16"/>
</dbReference>
<reference evidence="5" key="1">
    <citation type="submission" date="2023-07" db="EMBL/GenBank/DDBJ databases">
        <title>Conexibacter stalactiti sp. nov., isolated from stalactites in a lava cave and emended description of the genus Conexibacter.</title>
        <authorList>
            <person name="Lee S.D."/>
        </authorList>
    </citation>
    <scope>NUCLEOTIDE SEQUENCE [LARGE SCALE GENOMIC DNA]</scope>
    <source>
        <strain evidence="5">KCTC 39840</strain>
    </source>
</reference>
<evidence type="ECO:0000256" key="2">
    <source>
        <dbReference type="ARBA" id="ARBA00022840"/>
    </source>
</evidence>
<dbReference type="CDD" id="cd06170">
    <property type="entry name" value="LuxR_C_like"/>
    <property type="match status" value="1"/>
</dbReference>
<evidence type="ECO:0000313" key="5">
    <source>
        <dbReference type="Proteomes" id="UP001284601"/>
    </source>
</evidence>
<protein>
    <submittedName>
        <fullName evidence="4">AAA family ATPase</fullName>
    </submittedName>
</protein>
<dbReference type="PANTHER" id="PTHR16305">
    <property type="entry name" value="TESTICULAR SOLUBLE ADENYLYL CYCLASE"/>
    <property type="match status" value="1"/>
</dbReference>
<dbReference type="EMBL" id="JAWSTH010000008">
    <property type="protein sequence ID" value="MDW5593725.1"/>
    <property type="molecule type" value="Genomic_DNA"/>
</dbReference>
<dbReference type="InterPro" id="IPR036388">
    <property type="entry name" value="WH-like_DNA-bd_sf"/>
</dbReference>
<dbReference type="RefSeq" id="WP_318595984.1">
    <property type="nucleotide sequence ID" value="NZ_JAWSTH010000008.1"/>
</dbReference>
<dbReference type="PRINTS" id="PR00038">
    <property type="entry name" value="HTHLUXR"/>
</dbReference>
<dbReference type="SUPFAM" id="SSF52540">
    <property type="entry name" value="P-loop containing nucleoside triphosphate hydrolases"/>
    <property type="match status" value="1"/>
</dbReference>
<dbReference type="SUPFAM" id="SSF46894">
    <property type="entry name" value="C-terminal effector domain of the bipartite response regulators"/>
    <property type="match status" value="1"/>
</dbReference>
<dbReference type="PANTHER" id="PTHR16305:SF35">
    <property type="entry name" value="TRANSCRIPTIONAL ACTIVATOR DOMAIN"/>
    <property type="match status" value="1"/>
</dbReference>
<dbReference type="InterPro" id="IPR011990">
    <property type="entry name" value="TPR-like_helical_dom_sf"/>
</dbReference>
<evidence type="ECO:0000256" key="1">
    <source>
        <dbReference type="ARBA" id="ARBA00022741"/>
    </source>
</evidence>
<dbReference type="Gene3D" id="1.25.40.10">
    <property type="entry name" value="Tetratricopeptide repeat domain"/>
    <property type="match status" value="1"/>
</dbReference>
<keyword evidence="1" id="KW-0547">Nucleotide-binding</keyword>
<dbReference type="Pfam" id="PF00196">
    <property type="entry name" value="GerE"/>
    <property type="match status" value="1"/>
</dbReference>
<sequence length="940" mass="98578">MSRRGELLVDRDIELAALARVAAQAADELGGLAVVEGPAGIGKSRLLNAHRAQLRERGVRVLVARGGELEADVPFGVVRQLFERALIADGNGLLSGAAHAAAPIFSGVADDGPAPADPGPRILHGLWWLCANLAADGPLVLHVDDAHWADAPSLRFVDHLSRRLEGTGLALVVAWRSEDPGAVDPLLSQLAADPAAAVLRPGPLGADAVARLAEASFGGPCAPEFVDACHGATRGNPFLLHELLAELSADGVTPDAAAAREVHELGASAVARAVLLRLGAVSPAAVALAHAIAVLGGEAESRRAAAVARLTPEQTATAVDALVALQIVERGQPLQFVHPLVRRSILDDLAPSELAELHARSARVLDAEGATAERVAGHLLGTDGAGDPWVVELLRAGAVRARAQGALDAAARWLTRALAEPPPPELRNDVLVELGLVEMSLGRHVDGRRHLQEALAREPAPAKRARCFPDLAWATMNLDGVPAAVALLEQEIETADALDHETALKLEADLASMGAMSPEVTREVARRLARFATVRGTTRGERLVLASLAQLAWYRNAPAEEVADLARRAWGDGALLGDTSIEDLPAYQVVYALVMADALEDAEAAADRLLAAGSTQGSIITFGAGSGLRAWVRQRRGLLAEAAADGAQGLAALRELGPLAHQQAMTFVGVRGTVEALVARGELEAADAVLQETAFDGDVFDLVPLNRVVGARGLLRLAQGRSDEGIADLRELGARDARAGVVAPGDPWRTAVAGALRAAGQVEEARTLLEEQLTLARAARLVSAEGAALRALALTHDGERRVELLEQAVALLSRAPSRLEEAAALTDLGAALRVAGRRSAATEPLTRALELAAGVPPLARRAHEELETAGARPRRLRFSGAEDLTAAERRVAELAGDGRSNREIAQELFVTPKTVENHLGRIYMKLGIHSRRELSAALVG</sequence>
<dbReference type="Pfam" id="PF13191">
    <property type="entry name" value="AAA_16"/>
    <property type="match status" value="1"/>
</dbReference>
<comment type="caution">
    <text evidence="4">The sequence shown here is derived from an EMBL/GenBank/DDBJ whole genome shotgun (WGS) entry which is preliminary data.</text>
</comment>
<dbReference type="InterPro" id="IPR000792">
    <property type="entry name" value="Tscrpt_reg_LuxR_C"/>
</dbReference>
<gene>
    <name evidence="4" type="ORF">R7226_05230</name>
</gene>